<feature type="compositionally biased region" description="Low complexity" evidence="1">
    <location>
        <begin position="49"/>
        <end position="58"/>
    </location>
</feature>
<keyword evidence="3" id="KW-1185">Reference proteome</keyword>
<name>A0AAD5XGW6_9FUNG</name>
<accession>A0AAD5XGW6</accession>
<dbReference type="Proteomes" id="UP001211907">
    <property type="component" value="Unassembled WGS sequence"/>
</dbReference>
<protein>
    <submittedName>
        <fullName evidence="2">Uncharacterized protein</fullName>
    </submittedName>
</protein>
<feature type="compositionally biased region" description="Basic residues" evidence="1">
    <location>
        <begin position="38"/>
        <end position="48"/>
    </location>
</feature>
<reference evidence="2" key="1">
    <citation type="submission" date="2020-05" db="EMBL/GenBank/DDBJ databases">
        <title>Phylogenomic resolution of chytrid fungi.</title>
        <authorList>
            <person name="Stajich J.E."/>
            <person name="Amses K."/>
            <person name="Simmons R."/>
            <person name="Seto K."/>
            <person name="Myers J."/>
            <person name="Bonds A."/>
            <person name="Quandt C.A."/>
            <person name="Barry K."/>
            <person name="Liu P."/>
            <person name="Grigoriev I."/>
            <person name="Longcore J.E."/>
            <person name="James T.Y."/>
        </authorList>
    </citation>
    <scope>NUCLEOTIDE SEQUENCE</scope>
    <source>
        <strain evidence="2">JEL0513</strain>
    </source>
</reference>
<dbReference type="Gene3D" id="1.10.10.60">
    <property type="entry name" value="Homeodomain-like"/>
    <property type="match status" value="1"/>
</dbReference>
<proteinExistence type="predicted"/>
<organism evidence="2 3">
    <name type="scientific">Physocladia obscura</name>
    <dbReference type="NCBI Taxonomy" id="109957"/>
    <lineage>
        <taxon>Eukaryota</taxon>
        <taxon>Fungi</taxon>
        <taxon>Fungi incertae sedis</taxon>
        <taxon>Chytridiomycota</taxon>
        <taxon>Chytridiomycota incertae sedis</taxon>
        <taxon>Chytridiomycetes</taxon>
        <taxon>Chytridiales</taxon>
        <taxon>Chytriomycetaceae</taxon>
        <taxon>Physocladia</taxon>
    </lineage>
</organism>
<evidence type="ECO:0000313" key="2">
    <source>
        <dbReference type="EMBL" id="KAJ3118890.1"/>
    </source>
</evidence>
<evidence type="ECO:0000313" key="3">
    <source>
        <dbReference type="Proteomes" id="UP001211907"/>
    </source>
</evidence>
<sequence>MSKAGYTPRNQRARNQVVGPIFVQAAPNTRTSTATTKHSQHHHHHVSHVNHYQQEQRQQLQLQPLHRHNHQLDVEPVLCQPSNWSSGAAPLTPAESVDPTALPPAARKLYDNDGSRVFFAPPTAGGLRPNKAQLVVLHQIYEKNPSPSHEMIKAVADRLSMKKSTSKRAKDRKKEIEDFSRLDDPSDLVLNPRSAQMWDSCSLEYHEQRRQQDLIQHPDQVSYYPQYSHQYQNQQNPHLNTHSHFNQFEKAPQNVYHQGRLEEQQKQQQQHLRQYQQQRQQTLHYQSDEMSEFSYPRDNLYGNSDISSADQFSVFGVLNNPEEETKKISISSLIL</sequence>
<gene>
    <name evidence="2" type="ORF">HK100_000524</name>
</gene>
<evidence type="ECO:0000256" key="1">
    <source>
        <dbReference type="SAM" id="MobiDB-lite"/>
    </source>
</evidence>
<dbReference type="EMBL" id="JADGJH010001104">
    <property type="protein sequence ID" value="KAJ3118890.1"/>
    <property type="molecule type" value="Genomic_DNA"/>
</dbReference>
<dbReference type="AlphaFoldDB" id="A0AAD5XGW6"/>
<comment type="caution">
    <text evidence="2">The sequence shown here is derived from an EMBL/GenBank/DDBJ whole genome shotgun (WGS) entry which is preliminary data.</text>
</comment>
<feature type="region of interest" description="Disordered" evidence="1">
    <location>
        <begin position="29"/>
        <end position="58"/>
    </location>
</feature>